<feature type="transmembrane region" description="Helical" evidence="10">
    <location>
        <begin position="142"/>
        <end position="163"/>
    </location>
</feature>
<dbReference type="Pfam" id="PF00001">
    <property type="entry name" value="7tm_1"/>
    <property type="match status" value="1"/>
</dbReference>
<evidence type="ECO:0000256" key="10">
    <source>
        <dbReference type="RuleBase" id="RU363047"/>
    </source>
</evidence>
<keyword evidence="2 10" id="KW-1003">Cell membrane</keyword>
<feature type="transmembrane region" description="Helical" evidence="10">
    <location>
        <begin position="59"/>
        <end position="80"/>
    </location>
</feature>
<dbReference type="PRINTS" id="PR00237">
    <property type="entry name" value="GPCRRHODOPSN"/>
</dbReference>
<keyword evidence="5 10" id="KW-0552">Olfaction</keyword>
<dbReference type="InterPro" id="IPR000276">
    <property type="entry name" value="GPCR_Rhodpsn"/>
</dbReference>
<evidence type="ECO:0000256" key="2">
    <source>
        <dbReference type="ARBA" id="ARBA00022475"/>
    </source>
</evidence>
<comment type="caution">
    <text evidence="12">The sequence shown here is derived from an EMBL/GenBank/DDBJ whole genome shotgun (WGS) entry which is preliminary data.</text>
</comment>
<evidence type="ECO:0000313" key="12">
    <source>
        <dbReference type="EMBL" id="KAG8549025.1"/>
    </source>
</evidence>
<gene>
    <name evidence="12" type="ORF">GDO81_023050</name>
</gene>
<evidence type="ECO:0000256" key="4">
    <source>
        <dbReference type="ARBA" id="ARBA00022692"/>
    </source>
</evidence>
<reference evidence="12" key="1">
    <citation type="thesis" date="2020" institute="ProQuest LLC" country="789 East Eisenhower Parkway, Ann Arbor, MI, USA">
        <title>Comparative Genomics and Chromosome Evolution.</title>
        <authorList>
            <person name="Mudd A.B."/>
        </authorList>
    </citation>
    <scope>NUCLEOTIDE SEQUENCE</scope>
    <source>
        <strain evidence="12">237g6f4</strain>
        <tissue evidence="12">Blood</tissue>
    </source>
</reference>
<dbReference type="PROSITE" id="PS00237">
    <property type="entry name" value="G_PROTEIN_RECEP_F1_1"/>
    <property type="match status" value="1"/>
</dbReference>
<evidence type="ECO:0000259" key="11">
    <source>
        <dbReference type="PROSITE" id="PS50262"/>
    </source>
</evidence>
<dbReference type="FunFam" id="1.20.1070.10:FF:000410">
    <property type="entry name" value="Olfactory receptor 1348"/>
    <property type="match status" value="1"/>
</dbReference>
<comment type="subcellular location">
    <subcellularLocation>
        <location evidence="1 10">Cell membrane</location>
        <topology evidence="1 10">Multi-pass membrane protein</topology>
    </subcellularLocation>
</comment>
<dbReference type="Proteomes" id="UP000824782">
    <property type="component" value="Unassembled WGS sequence"/>
</dbReference>
<dbReference type="GO" id="GO:0004930">
    <property type="term" value="F:G protein-coupled receptor activity"/>
    <property type="evidence" value="ECO:0007669"/>
    <property type="project" value="UniProtKB-KW"/>
</dbReference>
<keyword evidence="9" id="KW-0297">G-protein coupled receptor</keyword>
<dbReference type="PANTHER" id="PTHR26453">
    <property type="entry name" value="OLFACTORY RECEPTOR"/>
    <property type="match status" value="1"/>
</dbReference>
<dbReference type="GO" id="GO:0005886">
    <property type="term" value="C:plasma membrane"/>
    <property type="evidence" value="ECO:0007669"/>
    <property type="project" value="UniProtKB-SubCell"/>
</dbReference>
<keyword evidence="13" id="KW-1185">Reference proteome</keyword>
<feature type="transmembrane region" description="Helical" evidence="10">
    <location>
        <begin position="92"/>
        <end position="121"/>
    </location>
</feature>
<evidence type="ECO:0000256" key="7">
    <source>
        <dbReference type="ARBA" id="ARBA00023136"/>
    </source>
</evidence>
<dbReference type="InterPro" id="IPR017452">
    <property type="entry name" value="GPCR_Rhodpsn_7TM"/>
</dbReference>
<feature type="transmembrane region" description="Helical" evidence="10">
    <location>
        <begin position="26"/>
        <end position="52"/>
    </location>
</feature>
<feature type="transmembrane region" description="Helical" evidence="10">
    <location>
        <begin position="196"/>
        <end position="223"/>
    </location>
</feature>
<organism evidence="12 13">
    <name type="scientific">Engystomops pustulosus</name>
    <name type="common">Tungara frog</name>
    <name type="synonym">Physalaemus pustulosus</name>
    <dbReference type="NCBI Taxonomy" id="76066"/>
    <lineage>
        <taxon>Eukaryota</taxon>
        <taxon>Metazoa</taxon>
        <taxon>Chordata</taxon>
        <taxon>Craniata</taxon>
        <taxon>Vertebrata</taxon>
        <taxon>Euteleostomi</taxon>
        <taxon>Amphibia</taxon>
        <taxon>Batrachia</taxon>
        <taxon>Anura</taxon>
        <taxon>Neobatrachia</taxon>
        <taxon>Hyloidea</taxon>
        <taxon>Leptodactylidae</taxon>
        <taxon>Leiuperinae</taxon>
        <taxon>Engystomops</taxon>
    </lineage>
</organism>
<dbReference type="Gene3D" id="1.20.1070.10">
    <property type="entry name" value="Rhodopsin 7-helix transmembrane proteins"/>
    <property type="match status" value="1"/>
</dbReference>
<evidence type="ECO:0000256" key="9">
    <source>
        <dbReference type="RuleBase" id="RU000688"/>
    </source>
</evidence>
<comment type="similarity">
    <text evidence="9">Belongs to the G-protein coupled receptor 1 family.</text>
</comment>
<dbReference type="InterPro" id="IPR000725">
    <property type="entry name" value="Olfact_rcpt"/>
</dbReference>
<keyword evidence="7 10" id="KW-0472">Membrane</keyword>
<keyword evidence="9" id="KW-0675">Receptor</keyword>
<dbReference type="AlphaFoldDB" id="A0AAV6ZL47"/>
<name>A0AAV6ZL47_ENGPU</name>
<dbReference type="PROSITE" id="PS50262">
    <property type="entry name" value="G_PROTEIN_RECEP_F1_2"/>
    <property type="match status" value="1"/>
</dbReference>
<evidence type="ECO:0000256" key="6">
    <source>
        <dbReference type="ARBA" id="ARBA00022989"/>
    </source>
</evidence>
<dbReference type="EMBL" id="WNYA01000265">
    <property type="protein sequence ID" value="KAG8549025.1"/>
    <property type="molecule type" value="Genomic_DNA"/>
</dbReference>
<dbReference type="PRINTS" id="PR00245">
    <property type="entry name" value="OLFACTORYR"/>
</dbReference>
<keyword evidence="6 10" id="KW-1133">Transmembrane helix</keyword>
<evidence type="ECO:0000256" key="5">
    <source>
        <dbReference type="ARBA" id="ARBA00022725"/>
    </source>
</evidence>
<evidence type="ECO:0000256" key="8">
    <source>
        <dbReference type="ARBA" id="ARBA00023224"/>
    </source>
</evidence>
<proteinExistence type="inferred from homology"/>
<sequence length="226" mass="25865">MMDLRNRTLATEFVLLGFSNDVKTNLVLFVIFLFLYLVSINANGLILCLILIDTNLHIPMYFFFCVLSLMDLCLTSTILPRFLVDLISGQRIISLAACTVQFYIIILLVGTECLLLALMAYDRFVAICRPLHYPIVMRWSNCHRMTALVWILSFVIFILPTFARSVPLCYPNQINHFMCEVIAVLQLACSDIHYSVLLMLITCFIALFLPFLFILASYILILLSVL</sequence>
<evidence type="ECO:0000313" key="13">
    <source>
        <dbReference type="Proteomes" id="UP000824782"/>
    </source>
</evidence>
<dbReference type="GO" id="GO:0004984">
    <property type="term" value="F:olfactory receptor activity"/>
    <property type="evidence" value="ECO:0007669"/>
    <property type="project" value="InterPro"/>
</dbReference>
<dbReference type="SUPFAM" id="SSF81321">
    <property type="entry name" value="Family A G protein-coupled receptor-like"/>
    <property type="match status" value="1"/>
</dbReference>
<evidence type="ECO:0000256" key="3">
    <source>
        <dbReference type="ARBA" id="ARBA00022606"/>
    </source>
</evidence>
<evidence type="ECO:0000256" key="1">
    <source>
        <dbReference type="ARBA" id="ARBA00004651"/>
    </source>
</evidence>
<feature type="domain" description="G-protein coupled receptors family 1 profile" evidence="11">
    <location>
        <begin position="42"/>
        <end position="226"/>
    </location>
</feature>
<accession>A0AAV6ZL47</accession>
<protein>
    <recommendedName>
        <fullName evidence="10">Olfactory receptor</fullName>
    </recommendedName>
</protein>
<keyword evidence="8 9" id="KW-0807">Transducer</keyword>
<keyword evidence="4 9" id="KW-0812">Transmembrane</keyword>
<keyword evidence="3 10" id="KW-0716">Sensory transduction</keyword>